<reference evidence="1" key="1">
    <citation type="submission" date="2019-10" db="EMBL/GenBank/DDBJ databases">
        <authorList>
            <consortium name="DOE Joint Genome Institute"/>
            <person name="Kuo A."/>
            <person name="Miyauchi S."/>
            <person name="Kiss E."/>
            <person name="Drula E."/>
            <person name="Kohler A."/>
            <person name="Sanchez-Garcia M."/>
            <person name="Andreopoulos B."/>
            <person name="Barry K.W."/>
            <person name="Bonito G."/>
            <person name="Buee M."/>
            <person name="Carver A."/>
            <person name="Chen C."/>
            <person name="Cichocki N."/>
            <person name="Clum A."/>
            <person name="Culley D."/>
            <person name="Crous P.W."/>
            <person name="Fauchery L."/>
            <person name="Girlanda M."/>
            <person name="Hayes R."/>
            <person name="Keri Z."/>
            <person name="LaButti K."/>
            <person name="Lipzen A."/>
            <person name="Lombard V."/>
            <person name="Magnuson J."/>
            <person name="Maillard F."/>
            <person name="Morin E."/>
            <person name="Murat C."/>
            <person name="Nolan M."/>
            <person name="Ohm R."/>
            <person name="Pangilinan J."/>
            <person name="Pereira M."/>
            <person name="Perotto S."/>
            <person name="Peter M."/>
            <person name="Riley R."/>
            <person name="Sitrit Y."/>
            <person name="Stielow B."/>
            <person name="Szollosi G."/>
            <person name="Zifcakova L."/>
            <person name="Stursova M."/>
            <person name="Spatafora J.W."/>
            <person name="Tedersoo L."/>
            <person name="Vaario L.-M."/>
            <person name="Yamada A."/>
            <person name="Yan M."/>
            <person name="Wang P."/>
            <person name="Xu J."/>
            <person name="Bruns T."/>
            <person name="Baldrian P."/>
            <person name="Vilgalys R."/>
            <person name="Henrissat B."/>
            <person name="Grigoriev I.V."/>
            <person name="Hibbett D."/>
            <person name="Nagy L.G."/>
            <person name="Martin F.M."/>
        </authorList>
    </citation>
    <scope>NUCLEOTIDE SEQUENCE</scope>
    <source>
        <strain evidence="1">Prilba</strain>
    </source>
</reference>
<dbReference type="EMBL" id="WHVB01000030">
    <property type="protein sequence ID" value="KAF8468706.1"/>
    <property type="molecule type" value="Genomic_DNA"/>
</dbReference>
<protein>
    <submittedName>
        <fullName evidence="1">Uncharacterized protein</fullName>
    </submittedName>
</protein>
<evidence type="ECO:0000313" key="1">
    <source>
        <dbReference type="EMBL" id="KAF8468706.1"/>
    </source>
</evidence>
<comment type="caution">
    <text evidence="1">The sequence shown here is derived from an EMBL/GenBank/DDBJ whole genome shotgun (WGS) entry which is preliminary data.</text>
</comment>
<gene>
    <name evidence="1" type="ORF">DFH94DRAFT_816174</name>
</gene>
<evidence type="ECO:0000313" key="2">
    <source>
        <dbReference type="Proteomes" id="UP000759537"/>
    </source>
</evidence>
<sequence>MGVEGSGSGELDVMVKRNAKKSIVVYLAGHSNTVEWPERAVAERTLRTIARIPAQYFEDDDVCQIHAQLSYARLMSTRALPSRVAAQGYSTVLGQGIADMSCGVGCPTQRIDQGDAKERVFIDDEYSFLSFSLIESSMTTTDAAACLTSWDSKAEGKREKTVDPRMFAAATPVGGTGYRDLDGRRTVLLVEETALPASIASGSIQWTKLWNSYSGMVEVNIPGTKMVCYKFWKGYTEVDETRPRLLYRKIEENVMKYKLESTTPPSYASARGMQDGKKCT</sequence>
<reference evidence="1" key="2">
    <citation type="journal article" date="2020" name="Nat. Commun.">
        <title>Large-scale genome sequencing of mycorrhizal fungi provides insights into the early evolution of symbiotic traits.</title>
        <authorList>
            <person name="Miyauchi S."/>
            <person name="Kiss E."/>
            <person name="Kuo A."/>
            <person name="Drula E."/>
            <person name="Kohler A."/>
            <person name="Sanchez-Garcia M."/>
            <person name="Morin E."/>
            <person name="Andreopoulos B."/>
            <person name="Barry K.W."/>
            <person name="Bonito G."/>
            <person name="Buee M."/>
            <person name="Carver A."/>
            <person name="Chen C."/>
            <person name="Cichocki N."/>
            <person name="Clum A."/>
            <person name="Culley D."/>
            <person name="Crous P.W."/>
            <person name="Fauchery L."/>
            <person name="Girlanda M."/>
            <person name="Hayes R.D."/>
            <person name="Keri Z."/>
            <person name="LaButti K."/>
            <person name="Lipzen A."/>
            <person name="Lombard V."/>
            <person name="Magnuson J."/>
            <person name="Maillard F."/>
            <person name="Murat C."/>
            <person name="Nolan M."/>
            <person name="Ohm R.A."/>
            <person name="Pangilinan J."/>
            <person name="Pereira M.F."/>
            <person name="Perotto S."/>
            <person name="Peter M."/>
            <person name="Pfister S."/>
            <person name="Riley R."/>
            <person name="Sitrit Y."/>
            <person name="Stielow J.B."/>
            <person name="Szollosi G."/>
            <person name="Zifcakova L."/>
            <person name="Stursova M."/>
            <person name="Spatafora J.W."/>
            <person name="Tedersoo L."/>
            <person name="Vaario L.M."/>
            <person name="Yamada A."/>
            <person name="Yan M."/>
            <person name="Wang P."/>
            <person name="Xu J."/>
            <person name="Bruns T."/>
            <person name="Baldrian P."/>
            <person name="Vilgalys R."/>
            <person name="Dunand C."/>
            <person name="Henrissat B."/>
            <person name="Grigoriev I.V."/>
            <person name="Hibbett D."/>
            <person name="Nagy L.G."/>
            <person name="Martin F.M."/>
        </authorList>
    </citation>
    <scope>NUCLEOTIDE SEQUENCE</scope>
    <source>
        <strain evidence="1">Prilba</strain>
    </source>
</reference>
<proteinExistence type="predicted"/>
<organism evidence="1 2">
    <name type="scientific">Russula ochroleuca</name>
    <dbReference type="NCBI Taxonomy" id="152965"/>
    <lineage>
        <taxon>Eukaryota</taxon>
        <taxon>Fungi</taxon>
        <taxon>Dikarya</taxon>
        <taxon>Basidiomycota</taxon>
        <taxon>Agaricomycotina</taxon>
        <taxon>Agaricomycetes</taxon>
        <taxon>Russulales</taxon>
        <taxon>Russulaceae</taxon>
        <taxon>Russula</taxon>
    </lineage>
</organism>
<accession>A0A9P5JXG8</accession>
<dbReference type="Proteomes" id="UP000759537">
    <property type="component" value="Unassembled WGS sequence"/>
</dbReference>
<name>A0A9P5JXG8_9AGAM</name>
<keyword evidence="2" id="KW-1185">Reference proteome</keyword>
<dbReference type="AlphaFoldDB" id="A0A9P5JXG8"/>